<evidence type="ECO:0000313" key="21">
    <source>
        <dbReference type="Proteomes" id="UP000509623"/>
    </source>
</evidence>
<name>A0A859DST9_9FIRM</name>
<dbReference type="Proteomes" id="UP000501316">
    <property type="component" value="Chromosome"/>
</dbReference>
<keyword evidence="7 17" id="KW-0378">Hydrolase</keyword>
<evidence type="ECO:0000256" key="9">
    <source>
        <dbReference type="ARBA" id="ARBA00022984"/>
    </source>
</evidence>
<dbReference type="HAMAP" id="MF_01006">
    <property type="entry name" value="Undec_diphosphatase"/>
    <property type="match status" value="1"/>
</dbReference>
<dbReference type="NCBIfam" id="TIGR00753">
    <property type="entry name" value="undec_PP_bacA"/>
    <property type="match status" value="1"/>
</dbReference>
<dbReference type="GO" id="GO:0050380">
    <property type="term" value="F:undecaprenyl-diphosphatase activity"/>
    <property type="evidence" value="ECO:0007669"/>
    <property type="project" value="UniProtKB-UniRule"/>
</dbReference>
<proteinExistence type="inferred from homology"/>
<dbReference type="RefSeq" id="WP_086035127.1">
    <property type="nucleotide sequence ID" value="NZ_CP046051.1"/>
</dbReference>
<dbReference type="NCBIfam" id="NF001389">
    <property type="entry name" value="PRK00281.1-2"/>
    <property type="match status" value="1"/>
</dbReference>
<keyword evidence="5 17" id="KW-1003">Cell membrane</keyword>
<evidence type="ECO:0000256" key="14">
    <source>
        <dbReference type="ARBA" id="ARBA00032707"/>
    </source>
</evidence>
<keyword evidence="11 17" id="KW-0472">Membrane</keyword>
<evidence type="ECO:0000256" key="12">
    <source>
        <dbReference type="ARBA" id="ARBA00023251"/>
    </source>
</evidence>
<evidence type="ECO:0000256" key="10">
    <source>
        <dbReference type="ARBA" id="ARBA00022989"/>
    </source>
</evidence>
<dbReference type="GO" id="GO:0071555">
    <property type="term" value="P:cell wall organization"/>
    <property type="evidence" value="ECO:0007669"/>
    <property type="project" value="UniProtKB-KW"/>
</dbReference>
<evidence type="ECO:0000256" key="11">
    <source>
        <dbReference type="ARBA" id="ARBA00023136"/>
    </source>
</evidence>
<evidence type="ECO:0000256" key="13">
    <source>
        <dbReference type="ARBA" id="ARBA00023316"/>
    </source>
</evidence>
<keyword evidence="6 17" id="KW-0812">Transmembrane</keyword>
<keyword evidence="9 17" id="KW-0573">Peptidoglycan synthesis</keyword>
<dbReference type="PANTHER" id="PTHR30622">
    <property type="entry name" value="UNDECAPRENYL-DIPHOSPHATASE"/>
    <property type="match status" value="1"/>
</dbReference>
<feature type="transmembrane region" description="Helical" evidence="17">
    <location>
        <begin position="231"/>
        <end position="251"/>
    </location>
</feature>
<dbReference type="GO" id="GO:0046677">
    <property type="term" value="P:response to antibiotic"/>
    <property type="evidence" value="ECO:0007669"/>
    <property type="project" value="UniProtKB-UniRule"/>
</dbReference>
<evidence type="ECO:0000256" key="2">
    <source>
        <dbReference type="ARBA" id="ARBA00010621"/>
    </source>
</evidence>
<comment type="function">
    <text evidence="17">Catalyzes the dephosphorylation of undecaprenyl diphosphate (UPP). Confers resistance to bacitracin.</text>
</comment>
<reference evidence="19" key="3">
    <citation type="journal article" date="2022" name="Int. J. Syst. Evol. Microbiol.">
        <title>Caproicibacterium lactatifermentans sp. nov., isolated from pit clay used for the production of Chinese strong aroma-type liquor.</title>
        <authorList>
            <person name="Wang H."/>
            <person name="Gu Y."/>
            <person name="Zhao D."/>
            <person name="Qiao Z."/>
            <person name="Zheng J."/>
            <person name="Gao J."/>
            <person name="Ren C."/>
            <person name="Xu Y."/>
        </authorList>
    </citation>
    <scope>NUCLEOTIDE SEQUENCE</scope>
    <source>
        <strain evidence="19">JNU-WLY1368</strain>
    </source>
</reference>
<comment type="subcellular location">
    <subcellularLocation>
        <location evidence="1 17">Cell membrane</location>
        <topology evidence="1 17">Multi-pass membrane protein</topology>
    </subcellularLocation>
</comment>
<dbReference type="GO" id="GO:0008360">
    <property type="term" value="P:regulation of cell shape"/>
    <property type="evidence" value="ECO:0007669"/>
    <property type="project" value="UniProtKB-KW"/>
</dbReference>
<keyword evidence="8 17" id="KW-0133">Cell shape</keyword>
<evidence type="ECO:0000313" key="19">
    <source>
        <dbReference type="EMBL" id="QKO30447.1"/>
    </source>
</evidence>
<organism evidence="18 20">
    <name type="scientific">Caproicibacterium lactatifermentans</name>
    <dbReference type="NCBI Taxonomy" id="2666138"/>
    <lineage>
        <taxon>Bacteria</taxon>
        <taxon>Bacillati</taxon>
        <taxon>Bacillota</taxon>
        <taxon>Clostridia</taxon>
        <taxon>Eubacteriales</taxon>
        <taxon>Oscillospiraceae</taxon>
        <taxon>Caproicibacterium</taxon>
    </lineage>
</organism>
<comment type="catalytic activity">
    <reaction evidence="16 17">
        <text>di-trans,octa-cis-undecaprenyl diphosphate + H2O = di-trans,octa-cis-undecaprenyl phosphate + phosphate + H(+)</text>
        <dbReference type="Rhea" id="RHEA:28094"/>
        <dbReference type="ChEBI" id="CHEBI:15377"/>
        <dbReference type="ChEBI" id="CHEBI:15378"/>
        <dbReference type="ChEBI" id="CHEBI:43474"/>
        <dbReference type="ChEBI" id="CHEBI:58405"/>
        <dbReference type="ChEBI" id="CHEBI:60392"/>
        <dbReference type="EC" id="3.6.1.27"/>
    </reaction>
</comment>
<evidence type="ECO:0000313" key="18">
    <source>
        <dbReference type="EMBL" id="QKN24539.1"/>
    </source>
</evidence>
<dbReference type="Pfam" id="PF02673">
    <property type="entry name" value="BacA"/>
    <property type="match status" value="1"/>
</dbReference>
<keyword evidence="13 17" id="KW-0961">Cell wall biogenesis/degradation</keyword>
<evidence type="ECO:0000256" key="15">
    <source>
        <dbReference type="ARBA" id="ARBA00032932"/>
    </source>
</evidence>
<feature type="transmembrane region" description="Helical" evidence="17">
    <location>
        <begin position="263"/>
        <end position="282"/>
    </location>
</feature>
<dbReference type="Proteomes" id="UP000509623">
    <property type="component" value="Chromosome"/>
</dbReference>
<dbReference type="AlphaFoldDB" id="A0A859DST9"/>
<dbReference type="NCBIfam" id="NF001391">
    <property type="entry name" value="PRK00281.1-5"/>
    <property type="match status" value="1"/>
</dbReference>
<feature type="transmembrane region" description="Helical" evidence="17">
    <location>
        <begin position="92"/>
        <end position="111"/>
    </location>
</feature>
<keyword evidence="21" id="KW-1185">Reference proteome</keyword>
<evidence type="ECO:0000256" key="3">
    <source>
        <dbReference type="ARBA" id="ARBA00012374"/>
    </source>
</evidence>
<protein>
    <recommendedName>
        <fullName evidence="4 17">Undecaprenyl-diphosphatase</fullName>
        <ecNumber evidence="3 17">3.6.1.27</ecNumber>
    </recommendedName>
    <alternativeName>
        <fullName evidence="15 17">Bacitracin resistance protein</fullName>
    </alternativeName>
    <alternativeName>
        <fullName evidence="14 17">Undecaprenyl pyrophosphate phosphatase</fullName>
    </alternativeName>
</protein>
<comment type="similarity">
    <text evidence="2 17">Belongs to the UppP family.</text>
</comment>
<evidence type="ECO:0000256" key="1">
    <source>
        <dbReference type="ARBA" id="ARBA00004651"/>
    </source>
</evidence>
<evidence type="ECO:0000256" key="17">
    <source>
        <dbReference type="HAMAP-Rule" id="MF_01006"/>
    </source>
</evidence>
<dbReference type="InterPro" id="IPR003824">
    <property type="entry name" value="UppP"/>
</dbReference>
<evidence type="ECO:0000256" key="7">
    <source>
        <dbReference type="ARBA" id="ARBA00022801"/>
    </source>
</evidence>
<sequence>MQILEIFKAIILGIIQGITEWLPVSSTGHMILFDSFWPMDPAMYHGGQKFIDLFLVVIQFGSILAVLVLYRHRLNPFSRRKTPQQKKSTWSLWLKVIIGTIPAGIVGVLLDDFLHEHLYNAVVVAIALIIYGILFIVIENHHRKLRFRTSDAIDNRTSLKIGLFQCLSLIPGTSRSGSTILGASLLGCARPAAAEFSFFLAIPTMLGASVWEIRKYLKNYHAGFSGLELSVLLIGMMVAFFVSIFAIRGLMQFVKKHNFKPFGWYRIALGAIIILFSLTHVLKVTP</sequence>
<accession>A0A859DST9</accession>
<feature type="transmembrane region" description="Helical" evidence="17">
    <location>
        <begin position="9"/>
        <end position="33"/>
    </location>
</feature>
<dbReference type="NCBIfam" id="NF001390">
    <property type="entry name" value="PRK00281.1-4"/>
    <property type="match status" value="1"/>
</dbReference>
<feature type="transmembrane region" description="Helical" evidence="17">
    <location>
        <begin position="117"/>
        <end position="138"/>
    </location>
</feature>
<evidence type="ECO:0000256" key="5">
    <source>
        <dbReference type="ARBA" id="ARBA00022475"/>
    </source>
</evidence>
<comment type="miscellaneous">
    <text evidence="17">Bacitracin is thought to be involved in the inhibition of peptidoglycan synthesis by sequestering undecaprenyl diphosphate, thereby reducing the pool of lipid carrier available.</text>
</comment>
<dbReference type="GO" id="GO:0005886">
    <property type="term" value="C:plasma membrane"/>
    <property type="evidence" value="ECO:0007669"/>
    <property type="project" value="UniProtKB-SubCell"/>
</dbReference>
<evidence type="ECO:0000256" key="16">
    <source>
        <dbReference type="ARBA" id="ARBA00047594"/>
    </source>
</evidence>
<evidence type="ECO:0000256" key="8">
    <source>
        <dbReference type="ARBA" id="ARBA00022960"/>
    </source>
</evidence>
<keyword evidence="12 17" id="KW-0046">Antibiotic resistance</keyword>
<evidence type="ECO:0000313" key="20">
    <source>
        <dbReference type="Proteomes" id="UP000501316"/>
    </source>
</evidence>
<dbReference type="PANTHER" id="PTHR30622:SF3">
    <property type="entry name" value="UNDECAPRENYL-DIPHOSPHATASE"/>
    <property type="match status" value="1"/>
</dbReference>
<reference evidence="19" key="2">
    <citation type="journal article" date="2021" name="Appl. Environ. Microbiol.">
        <title>Adaptability of a Caproate-Producing Bacterium Contributes to Its Dominance in an Anaerobic Fermentation System.</title>
        <authorList>
            <person name="Wang H."/>
            <person name="Gu Y."/>
            <person name="Zhou W."/>
            <person name="Zhao D."/>
            <person name="Qiao Z."/>
            <person name="Zheng J."/>
            <person name="Gao J."/>
            <person name="Chen X."/>
            <person name="Ren C."/>
            <person name="Xu Y."/>
        </authorList>
    </citation>
    <scope>NUCLEOTIDE SEQUENCE</scope>
    <source>
        <strain evidence="19">JNU-WLY1368</strain>
    </source>
</reference>
<evidence type="ECO:0000256" key="6">
    <source>
        <dbReference type="ARBA" id="ARBA00022692"/>
    </source>
</evidence>
<gene>
    <name evidence="17" type="primary">uppP</name>
    <name evidence="18" type="ORF">GJQ69_08660</name>
    <name evidence="19" type="ORF">GKP14_05130</name>
</gene>
<feature type="transmembrane region" description="Helical" evidence="17">
    <location>
        <begin position="53"/>
        <end position="71"/>
    </location>
</feature>
<evidence type="ECO:0000256" key="4">
    <source>
        <dbReference type="ARBA" id="ARBA00021581"/>
    </source>
</evidence>
<dbReference type="EC" id="3.6.1.27" evidence="3 17"/>
<dbReference type="EMBL" id="CP046161">
    <property type="protein sequence ID" value="QKO30447.1"/>
    <property type="molecule type" value="Genomic_DNA"/>
</dbReference>
<reference evidence="20 21" key="1">
    <citation type="submission" date="2019-11" db="EMBL/GenBank/DDBJ databases">
        <authorList>
            <person name="Ren C."/>
            <person name="Wang H."/>
            <person name="Xu Y."/>
        </authorList>
    </citation>
    <scope>NUCLEOTIDE SEQUENCE [LARGE SCALE GENOMIC DNA]</scope>
    <source>
        <strain evidence="21">JNU-WLY1368</strain>
        <strain evidence="18 20">LBM 19010</strain>
    </source>
</reference>
<dbReference type="GO" id="GO:0009252">
    <property type="term" value="P:peptidoglycan biosynthetic process"/>
    <property type="evidence" value="ECO:0007669"/>
    <property type="project" value="UniProtKB-KW"/>
</dbReference>
<dbReference type="EMBL" id="CP046051">
    <property type="protein sequence ID" value="QKN24539.1"/>
    <property type="molecule type" value="Genomic_DNA"/>
</dbReference>
<dbReference type="KEGG" id="clf:GJQ69_08660"/>
<keyword evidence="10 17" id="KW-1133">Transmembrane helix</keyword>